<accession>D6Y6D2</accession>
<dbReference type="InterPro" id="IPR001919">
    <property type="entry name" value="CBD2"/>
</dbReference>
<dbReference type="PROSITE" id="PS51173">
    <property type="entry name" value="CBM2"/>
    <property type="match status" value="1"/>
</dbReference>
<dbReference type="GO" id="GO:0030247">
    <property type="term" value="F:polysaccharide binding"/>
    <property type="evidence" value="ECO:0007669"/>
    <property type="project" value="UniProtKB-UniRule"/>
</dbReference>
<dbReference type="NCBIfam" id="TIGR01840">
    <property type="entry name" value="esterase_phb"/>
    <property type="match status" value="1"/>
</dbReference>
<feature type="signal peptide" evidence="4">
    <location>
        <begin position="1"/>
        <end position="30"/>
    </location>
</feature>
<dbReference type="InterPro" id="IPR012291">
    <property type="entry name" value="CBM2_carb-bd_dom_sf"/>
</dbReference>
<dbReference type="HOGENOM" id="CLU_027551_1_0_11"/>
<gene>
    <name evidence="6" type="ordered locus">Tbis_0780</name>
</gene>
<dbReference type="OrthoDB" id="9767239at2"/>
<evidence type="ECO:0000256" key="4">
    <source>
        <dbReference type="SAM" id="SignalP"/>
    </source>
</evidence>
<name>D6Y6D2_THEBD</name>
<evidence type="ECO:0000256" key="2">
    <source>
        <dbReference type="ARBA" id="ARBA00022801"/>
    </source>
</evidence>
<dbReference type="Gene3D" id="3.40.50.1820">
    <property type="entry name" value="alpha/beta hydrolase"/>
    <property type="match status" value="1"/>
</dbReference>
<organism evidence="6 7">
    <name type="scientific">Thermobispora bispora (strain ATCC 19993 / DSM 43833 / CBS 139.67 / JCM 10125 / KCTC 9307 / NBRC 14880 / R51)</name>
    <dbReference type="NCBI Taxonomy" id="469371"/>
    <lineage>
        <taxon>Bacteria</taxon>
        <taxon>Bacillati</taxon>
        <taxon>Actinomycetota</taxon>
        <taxon>Actinomycetes</taxon>
        <taxon>Streptosporangiales</taxon>
        <taxon>Streptosporangiaceae</taxon>
        <taxon>Thermobispora</taxon>
    </lineage>
</organism>
<evidence type="ECO:0000313" key="7">
    <source>
        <dbReference type="Proteomes" id="UP000006640"/>
    </source>
</evidence>
<evidence type="ECO:0000313" key="6">
    <source>
        <dbReference type="EMBL" id="ADG87504.1"/>
    </source>
</evidence>
<protein>
    <submittedName>
        <fullName evidence="6">Esterase, PHB depolymerase family</fullName>
    </submittedName>
</protein>
<evidence type="ECO:0000259" key="5">
    <source>
        <dbReference type="PROSITE" id="PS51173"/>
    </source>
</evidence>
<dbReference type="InterPro" id="IPR010126">
    <property type="entry name" value="Esterase_phb"/>
</dbReference>
<dbReference type="PANTHER" id="PTHR43037:SF5">
    <property type="entry name" value="FERULOYL ESTERASE"/>
    <property type="match status" value="1"/>
</dbReference>
<dbReference type="KEGG" id="tbi:Tbis_0780"/>
<feature type="chain" id="PRO_5003091184" evidence="4">
    <location>
        <begin position="31"/>
        <end position="436"/>
    </location>
</feature>
<evidence type="ECO:0000256" key="1">
    <source>
        <dbReference type="ARBA" id="ARBA00022729"/>
    </source>
</evidence>
<dbReference type="EMBL" id="CP001874">
    <property type="protein sequence ID" value="ADG87504.1"/>
    <property type="molecule type" value="Genomic_DNA"/>
</dbReference>
<dbReference type="InterPro" id="IPR050955">
    <property type="entry name" value="Plant_Biomass_Hydrol_Est"/>
</dbReference>
<dbReference type="PANTHER" id="PTHR43037">
    <property type="entry name" value="UNNAMED PRODUCT-RELATED"/>
    <property type="match status" value="1"/>
</dbReference>
<dbReference type="SMART" id="SM00637">
    <property type="entry name" value="CBD_II"/>
    <property type="match status" value="1"/>
</dbReference>
<dbReference type="GO" id="GO:0005975">
    <property type="term" value="P:carbohydrate metabolic process"/>
    <property type="evidence" value="ECO:0007669"/>
    <property type="project" value="InterPro"/>
</dbReference>
<keyword evidence="2" id="KW-0378">Hydrolase</keyword>
<reference evidence="6 7" key="1">
    <citation type="submission" date="2010-01" db="EMBL/GenBank/DDBJ databases">
        <title>The complete genome of Thermobispora bispora DSM 43833.</title>
        <authorList>
            <consortium name="US DOE Joint Genome Institute (JGI-PGF)"/>
            <person name="Lucas S."/>
            <person name="Copeland A."/>
            <person name="Lapidus A."/>
            <person name="Glavina del Rio T."/>
            <person name="Dalin E."/>
            <person name="Tice H."/>
            <person name="Bruce D."/>
            <person name="Goodwin L."/>
            <person name="Pitluck S."/>
            <person name="Kyrpides N."/>
            <person name="Mavromatis K."/>
            <person name="Ivanova N."/>
            <person name="Mikhailova N."/>
            <person name="Chertkov O."/>
            <person name="Brettin T."/>
            <person name="Detter J.C."/>
            <person name="Han C."/>
            <person name="Larimer F."/>
            <person name="Land M."/>
            <person name="Hauser L."/>
            <person name="Markowitz V."/>
            <person name="Cheng J.-F."/>
            <person name="Hugenholtz P."/>
            <person name="Woyke T."/>
            <person name="Wu D."/>
            <person name="Jando M."/>
            <person name="Schneider S."/>
            <person name="Klenk H.-P."/>
            <person name="Eisen J.A."/>
        </authorList>
    </citation>
    <scope>NUCLEOTIDE SEQUENCE [LARGE SCALE GENOMIC DNA]</scope>
    <source>
        <strain evidence="7">ATCC 19993 / DSM 43833 / CBS 139.67 / JCM 10125 / KCTC 9307 / NBRC 14880 / R51</strain>
    </source>
</reference>
<dbReference type="SUPFAM" id="SSF53474">
    <property type="entry name" value="alpha/beta-Hydrolases"/>
    <property type="match status" value="2"/>
</dbReference>
<dbReference type="STRING" id="469371.Tbis_0780"/>
<dbReference type="CAZy" id="CBM2">
    <property type="family name" value="Carbohydrate-Binding Module Family 2"/>
</dbReference>
<dbReference type="GO" id="GO:0005576">
    <property type="term" value="C:extracellular region"/>
    <property type="evidence" value="ECO:0007669"/>
    <property type="project" value="InterPro"/>
</dbReference>
<feature type="compositionally biased region" description="Low complexity" evidence="3">
    <location>
        <begin position="250"/>
        <end position="261"/>
    </location>
</feature>
<dbReference type="GO" id="GO:0004553">
    <property type="term" value="F:hydrolase activity, hydrolyzing O-glycosyl compounds"/>
    <property type="evidence" value="ECO:0007669"/>
    <property type="project" value="InterPro"/>
</dbReference>
<feature type="domain" description="CBM2" evidence="5">
    <location>
        <begin position="327"/>
        <end position="436"/>
    </location>
</feature>
<dbReference type="RefSeq" id="WP_013131037.1">
    <property type="nucleotide sequence ID" value="NC_014165.1"/>
</dbReference>
<feature type="region of interest" description="Disordered" evidence="3">
    <location>
        <begin position="248"/>
        <end position="270"/>
    </location>
</feature>
<keyword evidence="7" id="KW-1185">Reference proteome</keyword>
<dbReference type="eggNOG" id="COG3509">
    <property type="taxonomic scope" value="Bacteria"/>
</dbReference>
<dbReference type="Pfam" id="PF10503">
    <property type="entry name" value="Esterase_PHB"/>
    <property type="match status" value="1"/>
</dbReference>
<dbReference type="InterPro" id="IPR029058">
    <property type="entry name" value="AB_hydrolase_fold"/>
</dbReference>
<proteinExistence type="predicted"/>
<dbReference type="Pfam" id="PF00553">
    <property type="entry name" value="CBM_2"/>
    <property type="match status" value="1"/>
</dbReference>
<dbReference type="Proteomes" id="UP000006640">
    <property type="component" value="Chromosome"/>
</dbReference>
<dbReference type="InterPro" id="IPR008965">
    <property type="entry name" value="CBM2/CBM3_carb-bd_dom_sf"/>
</dbReference>
<dbReference type="SUPFAM" id="SSF49384">
    <property type="entry name" value="Carbohydrate-binding domain"/>
    <property type="match status" value="1"/>
</dbReference>
<keyword evidence="1 4" id="KW-0732">Signal</keyword>
<evidence type="ECO:0000256" key="3">
    <source>
        <dbReference type="SAM" id="MobiDB-lite"/>
    </source>
</evidence>
<dbReference type="AlphaFoldDB" id="D6Y6D2"/>
<sequence length="436" mass="46573">MKRARALWAGACAALLYALVALVSPNQVTAATLTEVTNFGPNPGNLRMHIYVPNNVQPNPAIVLAMHPCGGSGPSFYSSTEFATLADRYGFIVIYPSASKKMNCFDNWSDESKVRGGQTDPVSLMSMVTYALQQYHGDPDRVFAVGSSSGAMMTNAMLALYPEVFKAGAAFMGVPFTCFPNEAAFQPGFNSAPCVGKTAQEWGDAVRNANPGYHGPWPRMQLWHGTNDFVVSYSELEEEIKQWTNVHGLSQTPTSTDTPQPGWTRRSYADSSGTVQVEAYTIQGAGHTLPMSGMAAYAIEFFGLTGTSPTATPTATPTVTPTVTPTGGPTSAPCRIRYVPNTWNNGFTANVTITNTGSTAINGWTVTWTWPGNQQITNAWNATITQSGQQVTARNVGYNPTIPPGGSTDFGFQGIYSGTNTSPSQFALNGTPCVTE</sequence>
<dbReference type="Gene3D" id="2.60.40.290">
    <property type="match status" value="1"/>
</dbReference>